<gene>
    <name evidence="8" type="ordered locus">lin2100</name>
</gene>
<evidence type="ECO:0000256" key="3">
    <source>
        <dbReference type="ARBA" id="ARBA00022801"/>
    </source>
</evidence>
<dbReference type="RefSeq" id="WP_010991751.1">
    <property type="nucleotide sequence ID" value="NC_003212.1"/>
</dbReference>
<organism evidence="8 9">
    <name type="scientific">Listeria innocua serovar 6a (strain ATCC BAA-680 / CLIP 11262)</name>
    <dbReference type="NCBI Taxonomy" id="272626"/>
    <lineage>
        <taxon>Bacteria</taxon>
        <taxon>Bacillati</taxon>
        <taxon>Bacillota</taxon>
        <taxon>Bacilli</taxon>
        <taxon>Bacillales</taxon>
        <taxon>Listeriaceae</taxon>
        <taxon>Listeria</taxon>
    </lineage>
</organism>
<evidence type="ECO:0000313" key="9">
    <source>
        <dbReference type="Proteomes" id="UP000002513"/>
    </source>
</evidence>
<dbReference type="PANTHER" id="PTHR34408:SF1">
    <property type="entry name" value="GLYCOSYL HYDROLASE FAMILY 19 DOMAIN-CONTAINING PROTEIN HI_1415"/>
    <property type="match status" value="1"/>
</dbReference>
<feature type="domain" description="SH3b" evidence="6">
    <location>
        <begin position="625"/>
        <end position="695"/>
    </location>
</feature>
<evidence type="ECO:0000313" key="8">
    <source>
        <dbReference type="EMBL" id="CAC97330.1"/>
    </source>
</evidence>
<dbReference type="InterPro" id="IPR052354">
    <property type="entry name" value="Cell_Wall_Dynamics_Protein"/>
</dbReference>
<dbReference type="GO" id="GO:0008234">
    <property type="term" value="F:cysteine-type peptidase activity"/>
    <property type="evidence" value="ECO:0007669"/>
    <property type="project" value="UniProtKB-KW"/>
</dbReference>
<dbReference type="InterPro" id="IPR000064">
    <property type="entry name" value="NLP_P60_dom"/>
</dbReference>
<dbReference type="eggNOG" id="COG3103">
    <property type="taxonomic scope" value="Bacteria"/>
</dbReference>
<feature type="domain" description="SH3b" evidence="6">
    <location>
        <begin position="490"/>
        <end position="560"/>
    </location>
</feature>
<dbReference type="InterPro" id="IPR038765">
    <property type="entry name" value="Papain-like_cys_pep_sf"/>
</dbReference>
<dbReference type="OrthoDB" id="9816557at2"/>
<protein>
    <submittedName>
        <fullName evidence="8">Lin2100 protein</fullName>
    </submittedName>
</protein>
<feature type="chain" id="PRO_5004319266" evidence="5">
    <location>
        <begin position="28"/>
        <end position="764"/>
    </location>
</feature>
<comment type="similarity">
    <text evidence="1">Belongs to the peptidase C40 family.</text>
</comment>
<dbReference type="InterPro" id="IPR003646">
    <property type="entry name" value="SH3-like_bac-type"/>
</dbReference>
<feature type="domain" description="SH3b" evidence="6">
    <location>
        <begin position="356"/>
        <end position="425"/>
    </location>
</feature>
<dbReference type="Gene3D" id="2.30.30.40">
    <property type="entry name" value="SH3 Domains"/>
    <property type="match status" value="9"/>
</dbReference>
<dbReference type="GeneID" id="93235439"/>
<reference evidence="8 9" key="1">
    <citation type="journal article" date="2001" name="Science">
        <title>Comparative genomics of Listeria species.</title>
        <authorList>
            <person name="Glaser P."/>
            <person name="Frangeul L."/>
            <person name="Buchrieser C."/>
            <person name="Rusniok C."/>
            <person name="Amend A."/>
            <person name="Baquero F."/>
            <person name="Berche P."/>
            <person name="Bloecker H."/>
            <person name="Brandt P."/>
            <person name="Chakraborty T."/>
            <person name="Charbit A."/>
            <person name="Chetouani F."/>
            <person name="Couve E."/>
            <person name="de Daruvar A."/>
            <person name="Dehoux P."/>
            <person name="Domann E."/>
            <person name="Dominguez-Bernal G."/>
            <person name="Duchaud E."/>
            <person name="Durant L."/>
            <person name="Dussurget O."/>
            <person name="Entian K.-D."/>
            <person name="Fsihi H."/>
            <person name="Garcia-del Portillo F."/>
            <person name="Garrido P."/>
            <person name="Gautier L."/>
            <person name="Goebel W."/>
            <person name="Gomez-Lopez N."/>
            <person name="Hain T."/>
            <person name="Hauf J."/>
            <person name="Jackson D."/>
            <person name="Jones L.-M."/>
            <person name="Kaerst U."/>
            <person name="Kreft J."/>
            <person name="Kuhn M."/>
            <person name="Kunst F."/>
            <person name="Kurapkat G."/>
            <person name="Madueno E."/>
            <person name="Maitournam A."/>
            <person name="Mata Vicente J."/>
            <person name="Ng E."/>
            <person name="Nedjari H."/>
            <person name="Nordsiek G."/>
            <person name="Novella S."/>
            <person name="de Pablos B."/>
            <person name="Perez-Diaz J.-C."/>
            <person name="Purcell R."/>
            <person name="Remmel B."/>
            <person name="Rose M."/>
            <person name="Schlueter T."/>
            <person name="Simoes N."/>
            <person name="Tierrez A."/>
            <person name="Vazquez-Boland J.-A."/>
            <person name="Voss H."/>
            <person name="Wehland J."/>
            <person name="Cossart P."/>
        </authorList>
    </citation>
    <scope>NUCLEOTIDE SEQUENCE [LARGE SCALE GENOMIC DNA]</scope>
    <source>
        <strain evidence="9">ATCC BAA-680 / CLIP 11262</strain>
    </source>
</reference>
<dbReference type="EMBL" id="AL596171">
    <property type="protein sequence ID" value="CAC97330.1"/>
    <property type="molecule type" value="Genomic_DNA"/>
</dbReference>
<feature type="signal peptide" evidence="5">
    <location>
        <begin position="1"/>
        <end position="27"/>
    </location>
</feature>
<keyword evidence="3" id="KW-0378">Hydrolase</keyword>
<proteinExistence type="inferred from homology"/>
<feature type="domain" description="NlpC/P60" evidence="7">
    <location>
        <begin position="32"/>
        <end position="150"/>
    </location>
</feature>
<keyword evidence="2" id="KW-0645">Protease</keyword>
<dbReference type="Proteomes" id="UP000002513">
    <property type="component" value="Chromosome"/>
</dbReference>
<evidence type="ECO:0000256" key="5">
    <source>
        <dbReference type="SAM" id="SignalP"/>
    </source>
</evidence>
<dbReference type="GO" id="GO:0006508">
    <property type="term" value="P:proteolysis"/>
    <property type="evidence" value="ECO:0007669"/>
    <property type="project" value="UniProtKB-KW"/>
</dbReference>
<accession>Q92A22</accession>
<keyword evidence="4" id="KW-0788">Thiol protease</keyword>
<dbReference type="STRING" id="272626.gene:17566458"/>
<dbReference type="KEGG" id="lin:lin2100"/>
<keyword evidence="5" id="KW-0732">Signal</keyword>
<evidence type="ECO:0000256" key="2">
    <source>
        <dbReference type="ARBA" id="ARBA00022670"/>
    </source>
</evidence>
<dbReference type="eggNOG" id="COG0791">
    <property type="taxonomic scope" value="Bacteria"/>
</dbReference>
<sequence>MKRIISVLCIFAIVLGLFSPFTIKASAATNTNKTFEELYAEAKKHLGKPYSQDQDKRRGPNYFDCSGYTQYVYEKVTGVRIPNTSAPQYSAADKVKNGNQKPGDLVYFKGHVGIYIGNGKMINAQNDGVKIDNINSSYWQSIFVGYGRFFNFSEKKGSKSAYAVSDLNLRSSNNWDSSVAGKVPQGAKVSIDLDSDKNGWCMVTYNNTKGYMLNTTNYFSDTPVIKTYYAKDNINLRTKATWDSDVAQKVQKGEKVTVNLKTNVNGWYQVTYGGKTGYMILNNNYLVENPLNMETYYAVGTLNLRSAANWDSSISLVVPEGRAVKVEMDTNSGPWYKVTYQNQTGYIPLTDDYLSKTTVLKTYYAKDNLNLRTKATWDSDVAQKVQKGEKVTVNLKTSVNGWYQVTYGGKKGYMILNDNYLVEKALNMKTYYAVSSLNLRSEAKWDSSISQVVPEGRAVKVEMDTNVGNWFKVTYDNKTGYMPLNDLYLSETAVLKTYYAKDNLNLRSEAKWDSEVTQKVEKGEKVTVNSKTSIDGWYEVTYGGKKGYMILNNNYLVAEPLDLKTYYAVNTLNLRSESKWDSSISQVVPEGAKVKVEMNTSDGNWYKVTYQNKTGYMPLNDLYLSETAVLKTYYAKDNLNLRSEAKWDSEISQVVEKGEKVTINSKTSINGWHEVTYGGKKGYMILSDNYLVEKPLNLKTYYAVGDLNLRGESKWDSDIVQVIPAGTPVKVEMDTNDGIWYKVTYQSKTGYMPLTDDYLTLTAK</sequence>
<evidence type="ECO:0000259" key="7">
    <source>
        <dbReference type="PROSITE" id="PS51935"/>
    </source>
</evidence>
<evidence type="ECO:0000256" key="4">
    <source>
        <dbReference type="ARBA" id="ARBA00022807"/>
    </source>
</evidence>
<dbReference type="PIR" id="AB1695">
    <property type="entry name" value="AB1695"/>
</dbReference>
<dbReference type="Pfam" id="PF00877">
    <property type="entry name" value="NLPC_P60"/>
    <property type="match status" value="1"/>
</dbReference>
<dbReference type="AlphaFoldDB" id="Q92A22"/>
<name>Q92A22_LISIN</name>
<dbReference type="SUPFAM" id="SSF54001">
    <property type="entry name" value="Cysteine proteinases"/>
    <property type="match status" value="1"/>
</dbReference>
<dbReference type="HOGENOM" id="CLU_365538_0_0_9"/>
<dbReference type="PROSITE" id="PS51781">
    <property type="entry name" value="SH3B"/>
    <property type="match status" value="6"/>
</dbReference>
<dbReference type="Gene3D" id="3.90.1720.10">
    <property type="entry name" value="endopeptidase domain like (from Nostoc punctiforme)"/>
    <property type="match status" value="1"/>
</dbReference>
<dbReference type="SMART" id="SM00287">
    <property type="entry name" value="SH3b"/>
    <property type="match status" value="9"/>
</dbReference>
<feature type="domain" description="SH3b" evidence="6">
    <location>
        <begin position="154"/>
        <end position="222"/>
    </location>
</feature>
<dbReference type="PROSITE" id="PS51935">
    <property type="entry name" value="NLPC_P60"/>
    <property type="match status" value="1"/>
</dbReference>
<feature type="domain" description="SH3b" evidence="6">
    <location>
        <begin position="223"/>
        <end position="290"/>
    </location>
</feature>
<evidence type="ECO:0000259" key="6">
    <source>
        <dbReference type="PROSITE" id="PS51781"/>
    </source>
</evidence>
<dbReference type="Pfam" id="PF08239">
    <property type="entry name" value="SH3_3"/>
    <property type="match status" value="9"/>
</dbReference>
<feature type="domain" description="SH3b" evidence="6">
    <location>
        <begin position="696"/>
        <end position="763"/>
    </location>
</feature>
<dbReference type="PANTHER" id="PTHR34408">
    <property type="entry name" value="FAMILY PROTEIN, PUTATIVE-RELATED"/>
    <property type="match status" value="1"/>
</dbReference>
<evidence type="ECO:0000256" key="1">
    <source>
        <dbReference type="ARBA" id="ARBA00007074"/>
    </source>
</evidence>